<reference evidence="10" key="1">
    <citation type="submission" date="2024-04" db="EMBL/GenBank/DDBJ databases">
        <authorList>
            <person name="Shaw F."/>
            <person name="Minotto A."/>
        </authorList>
    </citation>
    <scope>NUCLEOTIDE SEQUENCE [LARGE SCALE GENOMIC DNA]</scope>
</reference>
<evidence type="ECO:0000256" key="6">
    <source>
        <dbReference type="ARBA" id="ARBA00023242"/>
    </source>
</evidence>
<dbReference type="InterPro" id="IPR032705">
    <property type="entry name" value="ORC4_C"/>
</dbReference>
<feature type="compositionally biased region" description="Low complexity" evidence="7">
    <location>
        <begin position="79"/>
        <end position="92"/>
    </location>
</feature>
<gene>
    <name evidence="9" type="ORF">GFSPODELE1_LOCUS3239</name>
</gene>
<accession>A0ABP1CYC0</accession>
<comment type="similarity">
    <text evidence="2">Belongs to the ORC4 family.</text>
</comment>
<feature type="compositionally biased region" description="Polar residues" evidence="7">
    <location>
        <begin position="197"/>
        <end position="209"/>
    </location>
</feature>
<evidence type="ECO:0000256" key="1">
    <source>
        <dbReference type="ARBA" id="ARBA00004123"/>
    </source>
</evidence>
<dbReference type="InterPro" id="IPR041664">
    <property type="entry name" value="AAA_16"/>
</dbReference>
<feature type="region of interest" description="Disordered" evidence="7">
    <location>
        <begin position="1"/>
        <end position="271"/>
    </location>
</feature>
<dbReference type="InterPro" id="IPR027417">
    <property type="entry name" value="P-loop_NTPase"/>
</dbReference>
<sequence length="742" mass="81022">MPPKRKASTAGNQDGTLPLKRRLRTTNGPLLDTQPAVTPSTGRVRSRIVKKSPENLETEEDSTPAGESSAQPLRRGRPSKASALKSKALPKALVDDTPPKPSTSKETLDDADYATEDAEAELPDDELLLSPRKRKPATRPVTPPRSATHGQMNGSPRYLLHSVEVPTPSWVNKPNLSRHHDATSPIPPHRNARKTTRSTTPEASNRISQTVLSSLPSTPSRSLVRSPIPSPRRSPRKAVVQTLQSDTDDVPWTTASPPLSPSKGKSNAFASPKKTGASFDVLPESLHTCLDAQKAAILKALYKSPPPSNPDEDEDDVAANVLSEEQLTELLKGTVLRGEGNSCILTGPPGSGKTQMVERVMASLPETPIIVRLSGHAQTDDRLAMREIAWQLAQQTGTSLMPHEENNDVVSQDEENPFIETTSQTVVSLPPPAHLLALISVIPTLSRPTIIVLDAFDLFALHARQSLLYCLFDTAQHSRVGINGKGMAVVGVTTRIDTINLLEKRVKSRFSGRILRTAGPTKLKDWLGVARSVLCLPIESEHAEEWTTLWQSSVDEFLADDAVKDALTEIFALTRDFRMLCRILTPPILELNPSAPFLSSSQLIQAIRSQRCPDLSFLPSLPYPAICLLIAAAHTRISGHDTFTFEMLHEAFRDQVRTSLSAPVQVRGGGIGMVRCSREVLIGAFERLIALRIFVAAAIPSAGISREFVRYRSTLDHADVKLTVERTGQLNLKKWLSKGKSN</sequence>
<evidence type="ECO:0000256" key="4">
    <source>
        <dbReference type="ARBA" id="ARBA00022705"/>
    </source>
</evidence>
<protein>
    <recommendedName>
        <fullName evidence="3">Origin recognition complex subunit 4</fullName>
    </recommendedName>
</protein>
<feature type="compositionally biased region" description="Low complexity" evidence="7">
    <location>
        <begin position="210"/>
        <end position="227"/>
    </location>
</feature>
<evidence type="ECO:0000256" key="2">
    <source>
        <dbReference type="ARBA" id="ARBA00005334"/>
    </source>
</evidence>
<dbReference type="Pfam" id="PF13191">
    <property type="entry name" value="AAA_16"/>
    <property type="match status" value="1"/>
</dbReference>
<comment type="subcellular location">
    <subcellularLocation>
        <location evidence="1">Nucleus</location>
    </subcellularLocation>
</comment>
<dbReference type="PANTHER" id="PTHR12087:SF0">
    <property type="entry name" value="ORIGIN RECOGNITION COMPLEX SUBUNIT 4"/>
    <property type="match status" value="1"/>
</dbReference>
<organism evidence="9 10">
    <name type="scientific">Somion occarium</name>
    <dbReference type="NCBI Taxonomy" id="3059160"/>
    <lineage>
        <taxon>Eukaryota</taxon>
        <taxon>Fungi</taxon>
        <taxon>Dikarya</taxon>
        <taxon>Basidiomycota</taxon>
        <taxon>Agaricomycotina</taxon>
        <taxon>Agaricomycetes</taxon>
        <taxon>Polyporales</taxon>
        <taxon>Cerrenaceae</taxon>
        <taxon>Somion</taxon>
    </lineage>
</organism>
<evidence type="ECO:0000313" key="9">
    <source>
        <dbReference type="EMBL" id="CAL1700656.1"/>
    </source>
</evidence>
<evidence type="ECO:0000256" key="5">
    <source>
        <dbReference type="ARBA" id="ARBA00023125"/>
    </source>
</evidence>
<keyword evidence="10" id="KW-1185">Reference proteome</keyword>
<dbReference type="Proteomes" id="UP001497453">
    <property type="component" value="Chromosome 2"/>
</dbReference>
<dbReference type="SMART" id="SM00382">
    <property type="entry name" value="AAA"/>
    <property type="match status" value="1"/>
</dbReference>
<feature type="compositionally biased region" description="Acidic residues" evidence="7">
    <location>
        <begin position="109"/>
        <end position="127"/>
    </location>
</feature>
<evidence type="ECO:0000313" key="10">
    <source>
        <dbReference type="Proteomes" id="UP001497453"/>
    </source>
</evidence>
<keyword evidence="4" id="KW-0235">DNA replication</keyword>
<evidence type="ECO:0000259" key="8">
    <source>
        <dbReference type="SMART" id="SM00382"/>
    </source>
</evidence>
<evidence type="ECO:0000256" key="3">
    <source>
        <dbReference type="ARBA" id="ARBA00019083"/>
    </source>
</evidence>
<keyword evidence="6" id="KW-0539">Nucleus</keyword>
<feature type="domain" description="AAA+ ATPase" evidence="8">
    <location>
        <begin position="339"/>
        <end position="520"/>
    </location>
</feature>
<name>A0ABP1CYC0_9APHY</name>
<dbReference type="InterPro" id="IPR003593">
    <property type="entry name" value="AAA+_ATPase"/>
</dbReference>
<dbReference type="SUPFAM" id="SSF52540">
    <property type="entry name" value="P-loop containing nucleoside triphosphate hydrolases"/>
    <property type="match status" value="1"/>
</dbReference>
<dbReference type="PANTHER" id="PTHR12087">
    <property type="entry name" value="ORIGIN RECOGNITION COMPLEX SUBUNIT 4"/>
    <property type="match status" value="1"/>
</dbReference>
<feature type="compositionally biased region" description="Polar residues" evidence="7">
    <location>
        <begin position="253"/>
        <end position="269"/>
    </location>
</feature>
<dbReference type="Pfam" id="PF14629">
    <property type="entry name" value="ORC4_C"/>
    <property type="match status" value="1"/>
</dbReference>
<dbReference type="InterPro" id="IPR016527">
    <property type="entry name" value="ORC4"/>
</dbReference>
<keyword evidence="5" id="KW-0238">DNA-binding</keyword>
<dbReference type="Gene3D" id="3.40.50.300">
    <property type="entry name" value="P-loop containing nucleotide triphosphate hydrolases"/>
    <property type="match status" value="1"/>
</dbReference>
<proteinExistence type="inferred from homology"/>
<dbReference type="EMBL" id="OZ037945">
    <property type="protein sequence ID" value="CAL1700656.1"/>
    <property type="molecule type" value="Genomic_DNA"/>
</dbReference>
<evidence type="ECO:0000256" key="7">
    <source>
        <dbReference type="SAM" id="MobiDB-lite"/>
    </source>
</evidence>